<dbReference type="Proteomes" id="UP000284842">
    <property type="component" value="Unassembled WGS sequence"/>
</dbReference>
<dbReference type="AlphaFoldDB" id="A0A409YGP4"/>
<comment type="caution">
    <text evidence="4">The sequence shown here is derived from an EMBL/GenBank/DDBJ whole genome shotgun (WGS) entry which is preliminary data.</text>
</comment>
<evidence type="ECO:0000259" key="3">
    <source>
        <dbReference type="Pfam" id="PF12937"/>
    </source>
</evidence>
<evidence type="ECO:0000256" key="2">
    <source>
        <dbReference type="SAM" id="SignalP"/>
    </source>
</evidence>
<dbReference type="InParanoid" id="A0A409YGP4"/>
<keyword evidence="5" id="KW-1185">Reference proteome</keyword>
<dbReference type="InterPro" id="IPR001810">
    <property type="entry name" value="F-box_dom"/>
</dbReference>
<dbReference type="Gene3D" id="1.20.1280.50">
    <property type="match status" value="1"/>
</dbReference>
<evidence type="ECO:0000256" key="1">
    <source>
        <dbReference type="SAM" id="MobiDB-lite"/>
    </source>
</evidence>
<feature type="region of interest" description="Disordered" evidence="1">
    <location>
        <begin position="185"/>
        <end position="227"/>
    </location>
</feature>
<dbReference type="InterPro" id="IPR036047">
    <property type="entry name" value="F-box-like_dom_sf"/>
</dbReference>
<protein>
    <recommendedName>
        <fullName evidence="3">F-box domain-containing protein</fullName>
    </recommendedName>
</protein>
<gene>
    <name evidence="4" type="ORF">CVT24_011368</name>
</gene>
<evidence type="ECO:0000313" key="5">
    <source>
        <dbReference type="Proteomes" id="UP000284842"/>
    </source>
</evidence>
<accession>A0A409YGP4</accession>
<feature type="compositionally biased region" description="Basic and acidic residues" evidence="1">
    <location>
        <begin position="217"/>
        <end position="226"/>
    </location>
</feature>
<dbReference type="OrthoDB" id="3122526at2759"/>
<dbReference type="Pfam" id="PF12937">
    <property type="entry name" value="F-box-like"/>
    <property type="match status" value="1"/>
</dbReference>
<keyword evidence="2" id="KW-0732">Signal</keyword>
<feature type="chain" id="PRO_5019495578" description="F-box domain-containing protein" evidence="2">
    <location>
        <begin position="23"/>
        <end position="792"/>
    </location>
</feature>
<reference evidence="4 5" key="1">
    <citation type="journal article" date="2018" name="Evol. Lett.">
        <title>Horizontal gene cluster transfer increased hallucinogenic mushroom diversity.</title>
        <authorList>
            <person name="Reynolds H.T."/>
            <person name="Vijayakumar V."/>
            <person name="Gluck-Thaler E."/>
            <person name="Korotkin H.B."/>
            <person name="Matheny P.B."/>
            <person name="Slot J.C."/>
        </authorList>
    </citation>
    <scope>NUCLEOTIDE SEQUENCE [LARGE SCALE GENOMIC DNA]</scope>
    <source>
        <strain evidence="4 5">2629</strain>
    </source>
</reference>
<sequence>MFNKLISLNLLTMGLLMTSALAAAVPLHTKSHHSTNGALERRREMQPKAREFIQWLSTNAEAIKKPICFYSGKTTIKGEVKYVYQVWDSFLVQHNCNSLPDLLKMKGLTPADWRDPAAAWDHVHEWNPISKALADRAEGAANVVLGEQEDQTAVWFTTERRAVMENPKVTKLVTYRLKGTGEIVHEKDEVTRGRSPSRGNSKSGASRSGSRRSTSPGKDELYRTNDEPDEVQLDRLTAIVSRNKDQILSVIPFVGYGTTSYDYTAAITGLQQYTRHKPLLSPIRRIPNEILAKVFQELIIHRHDELEADALAVAQVCRRWRDLIRPLLPSAGTFVVPRGTNNSSSRMKQALIEFNAYTPQEAPPKFTDGRYLWAMSSLFSLSLSIDPSTFTTLTGLLINRLHELRRLRLEVVGQPNKYAGYLYVFESAKCLRYVELRTKMKILIKFPVGQLVECKEVSHDEGKILQRGARMLRKLDLTIHTPAFTPFTLDQGFDTPRILESLDVKMYDIVTSGSDLSKHVRSSGTSIRKAAEDCIDFYEAADDLSITIRSNLPRLRQLRIRDPYRNVYTGIQQLITISAPNTPGTSSTLTRLALCGTRPNPSEVCRLLSLTPNLLYLECGDIPNIDLFLLNEDKPLPVPKLEEIVIHDAALENLFGLDKFVASRMKLSRRTLRSVRLLYSNPQHRERAESRLSISTPDHDPTLETIIERLENQIYAAKGNTNRGDGIVSNVRRLIAPSSNRDDDSSDHHAFNTLLTSLDSLKLENPFVIKVRSAPVPFPNNEPHKLTHISFL</sequence>
<feature type="domain" description="F-box" evidence="3">
    <location>
        <begin position="284"/>
        <end position="325"/>
    </location>
</feature>
<proteinExistence type="predicted"/>
<evidence type="ECO:0000313" key="4">
    <source>
        <dbReference type="EMBL" id="PPR02180.1"/>
    </source>
</evidence>
<dbReference type="SUPFAM" id="SSF81383">
    <property type="entry name" value="F-box domain"/>
    <property type="match status" value="1"/>
</dbReference>
<feature type="compositionally biased region" description="Low complexity" evidence="1">
    <location>
        <begin position="197"/>
        <end position="216"/>
    </location>
</feature>
<feature type="signal peptide" evidence="2">
    <location>
        <begin position="1"/>
        <end position="22"/>
    </location>
</feature>
<name>A0A409YGP4_9AGAR</name>
<organism evidence="4 5">
    <name type="scientific">Panaeolus cyanescens</name>
    <dbReference type="NCBI Taxonomy" id="181874"/>
    <lineage>
        <taxon>Eukaryota</taxon>
        <taxon>Fungi</taxon>
        <taxon>Dikarya</taxon>
        <taxon>Basidiomycota</taxon>
        <taxon>Agaricomycotina</taxon>
        <taxon>Agaricomycetes</taxon>
        <taxon>Agaricomycetidae</taxon>
        <taxon>Agaricales</taxon>
        <taxon>Agaricineae</taxon>
        <taxon>Galeropsidaceae</taxon>
        <taxon>Panaeolus</taxon>
    </lineage>
</organism>
<dbReference type="EMBL" id="NHTK01001185">
    <property type="protein sequence ID" value="PPR02180.1"/>
    <property type="molecule type" value="Genomic_DNA"/>
</dbReference>